<dbReference type="Proteomes" id="UP000193061">
    <property type="component" value="Unassembled WGS sequence"/>
</dbReference>
<proteinExistence type="inferred from homology"/>
<evidence type="ECO:0000256" key="8">
    <source>
        <dbReference type="ARBA" id="ARBA00038436"/>
    </source>
</evidence>
<dbReference type="Pfam" id="PF04290">
    <property type="entry name" value="DctQ"/>
    <property type="match status" value="1"/>
</dbReference>
<comment type="function">
    <text evidence="9">Part of the tripartite ATP-independent periplasmic (TRAP) transport system.</text>
</comment>
<evidence type="ECO:0000256" key="4">
    <source>
        <dbReference type="ARBA" id="ARBA00022519"/>
    </source>
</evidence>
<feature type="transmembrane region" description="Helical" evidence="9">
    <location>
        <begin position="100"/>
        <end position="121"/>
    </location>
</feature>
<evidence type="ECO:0000256" key="9">
    <source>
        <dbReference type="RuleBase" id="RU369079"/>
    </source>
</evidence>
<dbReference type="GO" id="GO:0005886">
    <property type="term" value="C:plasma membrane"/>
    <property type="evidence" value="ECO:0007669"/>
    <property type="project" value="UniProtKB-SubCell"/>
</dbReference>
<dbReference type="GO" id="GO:0022857">
    <property type="term" value="F:transmembrane transporter activity"/>
    <property type="evidence" value="ECO:0007669"/>
    <property type="project" value="UniProtKB-UniRule"/>
</dbReference>
<comment type="similarity">
    <text evidence="8 9">Belongs to the TRAP transporter small permease family.</text>
</comment>
<dbReference type="InterPro" id="IPR007387">
    <property type="entry name" value="TRAP_DctQ"/>
</dbReference>
<dbReference type="AlphaFoldDB" id="A0A1X6ZUL7"/>
<evidence type="ECO:0000256" key="6">
    <source>
        <dbReference type="ARBA" id="ARBA00022989"/>
    </source>
</evidence>
<evidence type="ECO:0000256" key="2">
    <source>
        <dbReference type="ARBA" id="ARBA00022448"/>
    </source>
</evidence>
<accession>A0A1X6ZUL7</accession>
<evidence type="ECO:0000256" key="5">
    <source>
        <dbReference type="ARBA" id="ARBA00022692"/>
    </source>
</evidence>
<dbReference type="EMBL" id="FWFX01000011">
    <property type="protein sequence ID" value="SLN61862.1"/>
    <property type="molecule type" value="Genomic_DNA"/>
</dbReference>
<evidence type="ECO:0000313" key="11">
    <source>
        <dbReference type="EMBL" id="SLN61862.1"/>
    </source>
</evidence>
<dbReference type="OrthoDB" id="5465095at2"/>
<dbReference type="GO" id="GO:0015740">
    <property type="term" value="P:C4-dicarboxylate transport"/>
    <property type="evidence" value="ECO:0007669"/>
    <property type="project" value="TreeGrafter"/>
</dbReference>
<protein>
    <recommendedName>
        <fullName evidence="9">TRAP transporter small permease protein</fullName>
    </recommendedName>
</protein>
<keyword evidence="7 9" id="KW-0472">Membrane</keyword>
<keyword evidence="2 9" id="KW-0813">Transport</keyword>
<keyword evidence="5 9" id="KW-0812">Transmembrane</keyword>
<evidence type="ECO:0000259" key="10">
    <source>
        <dbReference type="Pfam" id="PF04290"/>
    </source>
</evidence>
<reference evidence="11 12" key="1">
    <citation type="submission" date="2017-03" db="EMBL/GenBank/DDBJ databases">
        <authorList>
            <person name="Afonso C.L."/>
            <person name="Miller P.J."/>
            <person name="Scott M.A."/>
            <person name="Spackman E."/>
            <person name="Goraichik I."/>
            <person name="Dimitrov K.M."/>
            <person name="Suarez D.L."/>
            <person name="Swayne D.E."/>
        </authorList>
    </citation>
    <scope>NUCLEOTIDE SEQUENCE [LARGE SCALE GENOMIC DNA]</scope>
    <source>
        <strain evidence="11 12">CECT 7450</strain>
    </source>
</reference>
<evidence type="ECO:0000313" key="12">
    <source>
        <dbReference type="Proteomes" id="UP000193061"/>
    </source>
</evidence>
<evidence type="ECO:0000256" key="3">
    <source>
        <dbReference type="ARBA" id="ARBA00022475"/>
    </source>
</evidence>
<feature type="transmembrane region" description="Helical" evidence="9">
    <location>
        <begin position="63"/>
        <end position="79"/>
    </location>
</feature>
<dbReference type="InterPro" id="IPR055348">
    <property type="entry name" value="DctQ"/>
</dbReference>
<name>A0A1X6ZUL7_9RHOB</name>
<sequence length="190" mass="21209">MSDTSRKRSGLTGIIDRIDSGIAGLERFIMATGVILMAVNTIANVISRFVFNHSIIFAEELNSIFILLVTFAGIGYAARHGRHIRMSAISDALPERARKILMIVITAVTAAMLLVLAWYSVQYIMSMYAKGRVYPALGIPVYLSYLWVPVGLFVTGVQYALTFLKNLQEREIYLSTDLREADAQELELEL</sequence>
<dbReference type="RefSeq" id="WP_085806902.1">
    <property type="nucleotide sequence ID" value="NZ_FWFX01000011.1"/>
</dbReference>
<gene>
    <name evidence="11" type="ORF">ROA7450_03224</name>
</gene>
<feature type="transmembrane region" description="Helical" evidence="9">
    <location>
        <begin position="28"/>
        <end position="51"/>
    </location>
</feature>
<feature type="transmembrane region" description="Helical" evidence="9">
    <location>
        <begin position="141"/>
        <end position="164"/>
    </location>
</feature>
<keyword evidence="3" id="KW-1003">Cell membrane</keyword>
<organism evidence="11 12">
    <name type="scientific">Roseovarius albus</name>
    <dbReference type="NCBI Taxonomy" id="1247867"/>
    <lineage>
        <taxon>Bacteria</taxon>
        <taxon>Pseudomonadati</taxon>
        <taxon>Pseudomonadota</taxon>
        <taxon>Alphaproteobacteria</taxon>
        <taxon>Rhodobacterales</taxon>
        <taxon>Roseobacteraceae</taxon>
        <taxon>Roseovarius</taxon>
    </lineage>
</organism>
<evidence type="ECO:0000256" key="1">
    <source>
        <dbReference type="ARBA" id="ARBA00004429"/>
    </source>
</evidence>
<dbReference type="PANTHER" id="PTHR35011">
    <property type="entry name" value="2,3-DIKETO-L-GULONATE TRAP TRANSPORTER SMALL PERMEASE PROTEIN YIAM"/>
    <property type="match status" value="1"/>
</dbReference>
<dbReference type="PANTHER" id="PTHR35011:SF2">
    <property type="entry name" value="2,3-DIKETO-L-GULONATE TRAP TRANSPORTER SMALL PERMEASE PROTEIN YIAM"/>
    <property type="match status" value="1"/>
</dbReference>
<evidence type="ECO:0000256" key="7">
    <source>
        <dbReference type="ARBA" id="ARBA00023136"/>
    </source>
</evidence>
<keyword evidence="4 9" id="KW-0997">Cell inner membrane</keyword>
<feature type="domain" description="Tripartite ATP-independent periplasmic transporters DctQ component" evidence="10">
    <location>
        <begin position="37"/>
        <end position="168"/>
    </location>
</feature>
<keyword evidence="12" id="KW-1185">Reference proteome</keyword>
<comment type="subunit">
    <text evidence="9">The complex comprises the extracytoplasmic solute receptor protein and the two transmembrane proteins.</text>
</comment>
<keyword evidence="6 9" id="KW-1133">Transmembrane helix</keyword>
<comment type="subcellular location">
    <subcellularLocation>
        <location evidence="1 9">Cell inner membrane</location>
        <topology evidence="1 9">Multi-pass membrane protein</topology>
    </subcellularLocation>
</comment>